<dbReference type="EMBL" id="KN835140">
    <property type="protein sequence ID" value="KIK48102.1"/>
    <property type="molecule type" value="Genomic_DNA"/>
</dbReference>
<dbReference type="PROSITE" id="PS00678">
    <property type="entry name" value="WD_REPEATS_1"/>
    <property type="match status" value="1"/>
</dbReference>
<reference evidence="4 5" key="1">
    <citation type="submission" date="2014-04" db="EMBL/GenBank/DDBJ databases">
        <authorList>
            <consortium name="DOE Joint Genome Institute"/>
            <person name="Kuo A."/>
            <person name="Ruytinx J."/>
            <person name="Rineau F."/>
            <person name="Colpaert J."/>
            <person name="Kohler A."/>
            <person name="Nagy L.G."/>
            <person name="Floudas D."/>
            <person name="Copeland A."/>
            <person name="Barry K.W."/>
            <person name="Cichocki N."/>
            <person name="Veneault-Fourrey C."/>
            <person name="LaButti K."/>
            <person name="Lindquist E.A."/>
            <person name="Lipzen A."/>
            <person name="Lundell T."/>
            <person name="Morin E."/>
            <person name="Murat C."/>
            <person name="Sun H."/>
            <person name="Tunlid A."/>
            <person name="Henrissat B."/>
            <person name="Grigoriev I.V."/>
            <person name="Hibbett D.S."/>
            <person name="Martin F."/>
            <person name="Nordberg H.P."/>
            <person name="Cantor M.N."/>
            <person name="Hua S.X."/>
        </authorList>
    </citation>
    <scope>NUCLEOTIDE SEQUENCE [LARGE SCALE GENOMIC DNA]</scope>
    <source>
        <strain evidence="4 5">UH-Slu-Lm8-n1</strain>
    </source>
</reference>
<dbReference type="AlphaFoldDB" id="A0A0D0BQX7"/>
<feature type="repeat" description="WD" evidence="3">
    <location>
        <begin position="56"/>
        <end position="97"/>
    </location>
</feature>
<dbReference type="InterPro" id="IPR019775">
    <property type="entry name" value="WD40_repeat_CS"/>
</dbReference>
<dbReference type="Proteomes" id="UP000054485">
    <property type="component" value="Unassembled WGS sequence"/>
</dbReference>
<dbReference type="STRING" id="930992.A0A0D0BQX7"/>
<dbReference type="SMART" id="SM00320">
    <property type="entry name" value="WD40"/>
    <property type="match status" value="7"/>
</dbReference>
<dbReference type="InterPro" id="IPR036322">
    <property type="entry name" value="WD40_repeat_dom_sf"/>
</dbReference>
<feature type="repeat" description="WD" evidence="3">
    <location>
        <begin position="99"/>
        <end position="134"/>
    </location>
</feature>
<dbReference type="Pfam" id="PF00400">
    <property type="entry name" value="WD40"/>
    <property type="match status" value="7"/>
</dbReference>
<organism evidence="4 5">
    <name type="scientific">Suillus luteus UH-Slu-Lm8-n1</name>
    <dbReference type="NCBI Taxonomy" id="930992"/>
    <lineage>
        <taxon>Eukaryota</taxon>
        <taxon>Fungi</taxon>
        <taxon>Dikarya</taxon>
        <taxon>Basidiomycota</taxon>
        <taxon>Agaricomycotina</taxon>
        <taxon>Agaricomycetes</taxon>
        <taxon>Agaricomycetidae</taxon>
        <taxon>Boletales</taxon>
        <taxon>Suillineae</taxon>
        <taxon>Suillaceae</taxon>
        <taxon>Suillus</taxon>
    </lineage>
</organism>
<dbReference type="InterPro" id="IPR001680">
    <property type="entry name" value="WD40_rpt"/>
</dbReference>
<sequence length="504" mass="55757">MSELIPITTPLQEFKGHEKSIIAIAVCPDKRRMVTGSHDMTVRLWDLETGVVLKVMKGHRRVLSRLAVSRNGQFIVSGSVDGDVIVWHGQTGEPLFQPIKAHTAWVCSLDFSPDGKMLVICSNYGITTLWNTKTWQPQGKPLKHGHGVSCVRYSPSGDLLATAASSIDIYTSDTRERVASFKGHKSHNFSLAWTPDGTRLLTGGDDDDPTIREWDTTTWQQVCDPWTGHSKYINVIVINRAGTLAASVSCEGYVRLWRLSDRRTVAIFKHSFPPDWVTFSVDGKHILSGGEDKVVSKWAIPIDIVSKACTATARIACIDGDLSTAEELLTQDIDTDVNNHISYAHRSFVMARKHDWDRALQDAIKSISIQLSLIGFISKGIALCGQGHIQDARAAFDVAFLYTDQDSQTIHFLLLIKAIALFNADQYDEANLLLKELAAGCPNGDTRACHIVEAYLHVQFEIKALNGVRHVGAAHHFSAALNSDAFLSTLPIHFMYEEDLAVAR</sequence>
<dbReference type="SUPFAM" id="SSF48452">
    <property type="entry name" value="TPR-like"/>
    <property type="match status" value="1"/>
</dbReference>
<dbReference type="InterPro" id="IPR015943">
    <property type="entry name" value="WD40/YVTN_repeat-like_dom_sf"/>
</dbReference>
<feature type="repeat" description="WD" evidence="3">
    <location>
        <begin position="14"/>
        <end position="55"/>
    </location>
</feature>
<feature type="repeat" description="WD" evidence="3">
    <location>
        <begin position="181"/>
        <end position="206"/>
    </location>
</feature>
<dbReference type="OrthoDB" id="674604at2759"/>
<keyword evidence="2" id="KW-0677">Repeat</keyword>
<gene>
    <name evidence="4" type="ORF">CY34DRAFT_8390</name>
</gene>
<evidence type="ECO:0000256" key="1">
    <source>
        <dbReference type="ARBA" id="ARBA00022574"/>
    </source>
</evidence>
<dbReference type="SUPFAM" id="SSF50978">
    <property type="entry name" value="WD40 repeat-like"/>
    <property type="match status" value="1"/>
</dbReference>
<evidence type="ECO:0000313" key="5">
    <source>
        <dbReference type="Proteomes" id="UP000054485"/>
    </source>
</evidence>
<name>A0A0D0BQX7_9AGAM</name>
<evidence type="ECO:0000313" key="4">
    <source>
        <dbReference type="EMBL" id="KIK48102.1"/>
    </source>
</evidence>
<proteinExistence type="predicted"/>
<dbReference type="PANTHER" id="PTHR19848:SF8">
    <property type="entry name" value="F-BOX AND WD REPEAT DOMAIN CONTAINING 7"/>
    <property type="match status" value="1"/>
</dbReference>
<dbReference type="Gene3D" id="1.25.40.10">
    <property type="entry name" value="Tetratricopeptide repeat domain"/>
    <property type="match status" value="1"/>
</dbReference>
<reference evidence="5" key="2">
    <citation type="submission" date="2015-01" db="EMBL/GenBank/DDBJ databases">
        <title>Evolutionary Origins and Diversification of the Mycorrhizal Mutualists.</title>
        <authorList>
            <consortium name="DOE Joint Genome Institute"/>
            <consortium name="Mycorrhizal Genomics Consortium"/>
            <person name="Kohler A."/>
            <person name="Kuo A."/>
            <person name="Nagy L.G."/>
            <person name="Floudas D."/>
            <person name="Copeland A."/>
            <person name="Barry K.W."/>
            <person name="Cichocki N."/>
            <person name="Veneault-Fourrey C."/>
            <person name="LaButti K."/>
            <person name="Lindquist E.A."/>
            <person name="Lipzen A."/>
            <person name="Lundell T."/>
            <person name="Morin E."/>
            <person name="Murat C."/>
            <person name="Riley R."/>
            <person name="Ohm R."/>
            <person name="Sun H."/>
            <person name="Tunlid A."/>
            <person name="Henrissat B."/>
            <person name="Grigoriev I.V."/>
            <person name="Hibbett D.S."/>
            <person name="Martin F."/>
        </authorList>
    </citation>
    <scope>NUCLEOTIDE SEQUENCE [LARGE SCALE GENOMIC DNA]</scope>
    <source>
        <strain evidence="5">UH-Slu-Lm8-n1</strain>
    </source>
</reference>
<dbReference type="PANTHER" id="PTHR19848">
    <property type="entry name" value="WD40 REPEAT PROTEIN"/>
    <property type="match status" value="1"/>
</dbReference>
<dbReference type="Gene3D" id="2.130.10.10">
    <property type="entry name" value="YVTN repeat-like/Quinoprotein amine dehydrogenase"/>
    <property type="match status" value="2"/>
</dbReference>
<accession>A0A0D0BQX7</accession>
<dbReference type="InParanoid" id="A0A0D0BQX7"/>
<dbReference type="PROSITE" id="PS50082">
    <property type="entry name" value="WD_REPEATS_2"/>
    <property type="match status" value="5"/>
</dbReference>
<keyword evidence="1 3" id="KW-0853">WD repeat</keyword>
<feature type="repeat" description="WD" evidence="3">
    <location>
        <begin position="226"/>
        <end position="267"/>
    </location>
</feature>
<evidence type="ECO:0000256" key="2">
    <source>
        <dbReference type="ARBA" id="ARBA00022737"/>
    </source>
</evidence>
<dbReference type="PROSITE" id="PS50294">
    <property type="entry name" value="WD_REPEATS_REGION"/>
    <property type="match status" value="3"/>
</dbReference>
<evidence type="ECO:0000256" key="3">
    <source>
        <dbReference type="PROSITE-ProRule" id="PRU00221"/>
    </source>
</evidence>
<protein>
    <recommendedName>
        <fullName evidence="6">WD40 repeat-like protein</fullName>
    </recommendedName>
</protein>
<keyword evidence="5" id="KW-1185">Reference proteome</keyword>
<dbReference type="CDD" id="cd00200">
    <property type="entry name" value="WD40"/>
    <property type="match status" value="1"/>
</dbReference>
<dbReference type="HOGENOM" id="CLU_028915_0_0_1"/>
<evidence type="ECO:0008006" key="6">
    <source>
        <dbReference type="Google" id="ProtNLM"/>
    </source>
</evidence>
<dbReference type="InterPro" id="IPR011990">
    <property type="entry name" value="TPR-like_helical_dom_sf"/>
</dbReference>